<dbReference type="InterPro" id="IPR014710">
    <property type="entry name" value="RmlC-like_jellyroll"/>
</dbReference>
<dbReference type="InterPro" id="IPR053146">
    <property type="entry name" value="QDO-like"/>
</dbReference>
<dbReference type="Pfam" id="PF07883">
    <property type="entry name" value="Cupin_2"/>
    <property type="match status" value="1"/>
</dbReference>
<dbReference type="EMBL" id="VDCQ01000071">
    <property type="protein sequence ID" value="TNJ61853.1"/>
    <property type="molecule type" value="Genomic_DNA"/>
</dbReference>
<evidence type="ECO:0000313" key="2">
    <source>
        <dbReference type="EMBL" id="TNJ61853.1"/>
    </source>
</evidence>
<dbReference type="Proteomes" id="UP000307943">
    <property type="component" value="Unassembled WGS sequence"/>
</dbReference>
<dbReference type="PANTHER" id="PTHR36440:SF1">
    <property type="entry name" value="PUTATIVE (AFU_ORTHOLOGUE AFUA_8G07350)-RELATED"/>
    <property type="match status" value="1"/>
</dbReference>
<comment type="caution">
    <text evidence="2">The sequence shown here is derived from an EMBL/GenBank/DDBJ whole genome shotgun (WGS) entry which is preliminary data.</text>
</comment>
<dbReference type="OrthoDB" id="4227163at2"/>
<sequence>MNLFKPKNTILQYPGGQTVTWLEQGADANGEFLIVEHILTRSGAVNGPHWHPILSETFSIEQGRIRFKVDGKETVLGPGGKVTIFPGQVHQFWNESADPLIMIHEIRPPGLHWHMFSLMHKLESEGKLSRKGIPRNPLWIGLAWEAMDGYMAGPPIPVQKIVFGSLARLAKALGYKI</sequence>
<name>A0A5C4SYQ7_9BACL</name>
<reference evidence="2 3" key="1">
    <citation type="submission" date="2019-05" db="EMBL/GenBank/DDBJ databases">
        <title>We sequenced the genome of Paenibacillus hemerocallicola KCTC 33185 for further insight into its adaptation and study the phylogeny of Paenibacillus.</title>
        <authorList>
            <person name="Narsing Rao M.P."/>
        </authorList>
    </citation>
    <scope>NUCLEOTIDE SEQUENCE [LARGE SCALE GENOMIC DNA]</scope>
    <source>
        <strain evidence="2 3">KCTC 33185</strain>
    </source>
</reference>
<protein>
    <submittedName>
        <fullName evidence="2">Cupin domain-containing protein</fullName>
    </submittedName>
</protein>
<dbReference type="InterPro" id="IPR013096">
    <property type="entry name" value="Cupin_2"/>
</dbReference>
<dbReference type="RefSeq" id="WP_139606658.1">
    <property type="nucleotide sequence ID" value="NZ_VDCQ01000071.1"/>
</dbReference>
<gene>
    <name evidence="2" type="ORF">FE784_33750</name>
</gene>
<evidence type="ECO:0000313" key="3">
    <source>
        <dbReference type="Proteomes" id="UP000307943"/>
    </source>
</evidence>
<organism evidence="2 3">
    <name type="scientific">Paenibacillus hemerocallicola</name>
    <dbReference type="NCBI Taxonomy" id="1172614"/>
    <lineage>
        <taxon>Bacteria</taxon>
        <taxon>Bacillati</taxon>
        <taxon>Bacillota</taxon>
        <taxon>Bacilli</taxon>
        <taxon>Bacillales</taxon>
        <taxon>Paenibacillaceae</taxon>
        <taxon>Paenibacillus</taxon>
    </lineage>
</organism>
<dbReference type="AlphaFoldDB" id="A0A5C4SYQ7"/>
<keyword evidence="3" id="KW-1185">Reference proteome</keyword>
<dbReference type="Gene3D" id="2.60.120.10">
    <property type="entry name" value="Jelly Rolls"/>
    <property type="match status" value="1"/>
</dbReference>
<dbReference type="SUPFAM" id="SSF51182">
    <property type="entry name" value="RmlC-like cupins"/>
    <property type="match status" value="1"/>
</dbReference>
<evidence type="ECO:0000259" key="1">
    <source>
        <dbReference type="Pfam" id="PF07883"/>
    </source>
</evidence>
<dbReference type="InterPro" id="IPR011051">
    <property type="entry name" value="RmlC_Cupin_sf"/>
</dbReference>
<accession>A0A5C4SYQ7</accession>
<dbReference type="PANTHER" id="PTHR36440">
    <property type="entry name" value="PUTATIVE (AFU_ORTHOLOGUE AFUA_8G07350)-RELATED"/>
    <property type="match status" value="1"/>
</dbReference>
<feature type="domain" description="Cupin type-2" evidence="1">
    <location>
        <begin position="43"/>
        <end position="103"/>
    </location>
</feature>
<proteinExistence type="predicted"/>